<evidence type="ECO:0000313" key="1">
    <source>
        <dbReference type="EMBL" id="MBU9697846.1"/>
    </source>
</evidence>
<sequence length="50" mass="5797">METLFWQAAQDFTIIFILTTEIISANFPHVPTNPSDRPYAGRIHREDTYA</sequence>
<proteinExistence type="predicted"/>
<name>A0ABS6J3M9_9RHOB</name>
<dbReference type="Proteomes" id="UP000731907">
    <property type="component" value="Unassembled WGS sequence"/>
</dbReference>
<accession>A0ABS6J3M9</accession>
<protein>
    <submittedName>
        <fullName evidence="1">Uncharacterized protein</fullName>
    </submittedName>
</protein>
<reference evidence="1 2" key="1">
    <citation type="submission" date="2021-06" db="EMBL/GenBank/DDBJ databases">
        <title>Rhodobacteraceae bacterium strain HSP-20.</title>
        <authorList>
            <person name="Chen W.-M."/>
        </authorList>
    </citation>
    <scope>NUCLEOTIDE SEQUENCE [LARGE SCALE GENOMIC DNA]</scope>
    <source>
        <strain evidence="1 2">HSP-20</strain>
    </source>
</reference>
<comment type="caution">
    <text evidence="1">The sequence shown here is derived from an EMBL/GenBank/DDBJ whole genome shotgun (WGS) entry which is preliminary data.</text>
</comment>
<organism evidence="1 2">
    <name type="scientific">Paragemmobacter amnigenus</name>
    <dbReference type="NCBI Taxonomy" id="2852097"/>
    <lineage>
        <taxon>Bacteria</taxon>
        <taxon>Pseudomonadati</taxon>
        <taxon>Pseudomonadota</taxon>
        <taxon>Alphaproteobacteria</taxon>
        <taxon>Rhodobacterales</taxon>
        <taxon>Paracoccaceae</taxon>
        <taxon>Paragemmobacter</taxon>
    </lineage>
</organism>
<keyword evidence="2" id="KW-1185">Reference proteome</keyword>
<evidence type="ECO:0000313" key="2">
    <source>
        <dbReference type="Proteomes" id="UP000731907"/>
    </source>
</evidence>
<dbReference type="RefSeq" id="WP_217765565.1">
    <property type="nucleotide sequence ID" value="NZ_JAAATX020000005.1"/>
</dbReference>
<dbReference type="EMBL" id="JAAATX020000005">
    <property type="protein sequence ID" value="MBU9697846.1"/>
    <property type="molecule type" value="Genomic_DNA"/>
</dbReference>
<gene>
    <name evidence="1" type="ORF">GU927_008290</name>
</gene>